<accession>U4KTT2</accession>
<dbReference type="EMBL" id="HF935200">
    <property type="protein sequence ID" value="CCX04373.1"/>
    <property type="molecule type" value="Genomic_DNA"/>
</dbReference>
<dbReference type="InterPro" id="IPR036770">
    <property type="entry name" value="Ankyrin_rpt-contain_sf"/>
</dbReference>
<dbReference type="SMART" id="SM00248">
    <property type="entry name" value="ANK"/>
    <property type="match status" value="2"/>
</dbReference>
<dbReference type="OrthoDB" id="20872at2759"/>
<sequence length="175" mass="19803">MSQVLPWFERPGVEMLMSCIMRFQETALMAAASVGDEEIVRLLLSHSPDKIDVNLTVLKDCGRGASGQTALQKALDRGCIGIVRILLERDEIDIYSERKAGALSHLSRRHNCNDILRFCFERSKINTGTRYFMNVIKNATQYKNMDALRHFSISAPVTASRTFKQHCCLPKAIRI</sequence>
<dbReference type="SUPFAM" id="SSF48403">
    <property type="entry name" value="Ankyrin repeat"/>
    <property type="match status" value="1"/>
</dbReference>
<dbReference type="Pfam" id="PF12796">
    <property type="entry name" value="Ank_2"/>
    <property type="match status" value="1"/>
</dbReference>
<proteinExistence type="predicted"/>
<name>U4KTT2_PYROM</name>
<dbReference type="Proteomes" id="UP000018144">
    <property type="component" value="Unassembled WGS sequence"/>
</dbReference>
<evidence type="ECO:0000313" key="2">
    <source>
        <dbReference type="Proteomes" id="UP000018144"/>
    </source>
</evidence>
<keyword evidence="2" id="KW-1185">Reference proteome</keyword>
<organism evidence="1 2">
    <name type="scientific">Pyronema omphalodes (strain CBS 100304)</name>
    <name type="common">Pyronema confluens</name>
    <dbReference type="NCBI Taxonomy" id="1076935"/>
    <lineage>
        <taxon>Eukaryota</taxon>
        <taxon>Fungi</taxon>
        <taxon>Dikarya</taxon>
        <taxon>Ascomycota</taxon>
        <taxon>Pezizomycotina</taxon>
        <taxon>Pezizomycetes</taxon>
        <taxon>Pezizales</taxon>
        <taxon>Pyronemataceae</taxon>
        <taxon>Pyronema</taxon>
    </lineage>
</organism>
<dbReference type="AlphaFoldDB" id="U4KTT2"/>
<dbReference type="InterPro" id="IPR002110">
    <property type="entry name" value="Ankyrin_rpt"/>
</dbReference>
<dbReference type="Gene3D" id="1.25.40.20">
    <property type="entry name" value="Ankyrin repeat-containing domain"/>
    <property type="match status" value="1"/>
</dbReference>
<reference evidence="1 2" key="1">
    <citation type="journal article" date="2013" name="PLoS Genet.">
        <title>The genome and development-dependent transcriptomes of Pyronema confluens: a window into fungal evolution.</title>
        <authorList>
            <person name="Traeger S."/>
            <person name="Altegoer F."/>
            <person name="Freitag M."/>
            <person name="Gabaldon T."/>
            <person name="Kempken F."/>
            <person name="Kumar A."/>
            <person name="Marcet-Houben M."/>
            <person name="Poggeler S."/>
            <person name="Stajich J.E."/>
            <person name="Nowrousian M."/>
        </authorList>
    </citation>
    <scope>NUCLEOTIDE SEQUENCE [LARGE SCALE GENOMIC DNA]</scope>
    <source>
        <strain evidence="2">CBS 100304</strain>
        <tissue evidence="1">Vegetative mycelium</tissue>
    </source>
</reference>
<protein>
    <submittedName>
        <fullName evidence="1">Similar to Ankyrin repeat domain-containing protein 17 acc. no. Q99NH0</fullName>
    </submittedName>
</protein>
<evidence type="ECO:0000313" key="1">
    <source>
        <dbReference type="EMBL" id="CCX04373.1"/>
    </source>
</evidence>
<gene>
    <name evidence="1" type="ORF">PCON_01950</name>
</gene>